<protein>
    <submittedName>
        <fullName evidence="1">Uncharacterized protein</fullName>
    </submittedName>
</protein>
<gene>
    <name evidence="1" type="ORF">PACLA_8A071134</name>
</gene>
<dbReference type="AlphaFoldDB" id="A0A7D9EYT0"/>
<evidence type="ECO:0000313" key="2">
    <source>
        <dbReference type="Proteomes" id="UP001152795"/>
    </source>
</evidence>
<proteinExistence type="predicted"/>
<organism evidence="1 2">
    <name type="scientific">Paramuricea clavata</name>
    <name type="common">Red gorgonian</name>
    <name type="synonym">Violescent sea-whip</name>
    <dbReference type="NCBI Taxonomy" id="317549"/>
    <lineage>
        <taxon>Eukaryota</taxon>
        <taxon>Metazoa</taxon>
        <taxon>Cnidaria</taxon>
        <taxon>Anthozoa</taxon>
        <taxon>Octocorallia</taxon>
        <taxon>Malacalcyonacea</taxon>
        <taxon>Plexauridae</taxon>
        <taxon>Paramuricea</taxon>
    </lineage>
</organism>
<sequence length="89" mass="10528">MPSTVTDSKKPCVLLWRDLDVQQLHVLKESTDKLRTLAEIFSLTNHKDELKSAVLLDLYFYTLQYPFKQTTMTRMSCHYLLVLFVQLFE</sequence>
<keyword evidence="2" id="KW-1185">Reference proteome</keyword>
<evidence type="ECO:0000313" key="1">
    <source>
        <dbReference type="EMBL" id="CAB4019929.1"/>
    </source>
</evidence>
<dbReference type="Proteomes" id="UP001152795">
    <property type="component" value="Unassembled WGS sequence"/>
</dbReference>
<dbReference type="OrthoDB" id="425082at2759"/>
<name>A0A7D9EYT0_PARCT</name>
<dbReference type="EMBL" id="CACRXK020010694">
    <property type="protein sequence ID" value="CAB4019929.1"/>
    <property type="molecule type" value="Genomic_DNA"/>
</dbReference>
<comment type="caution">
    <text evidence="1">The sequence shown here is derived from an EMBL/GenBank/DDBJ whole genome shotgun (WGS) entry which is preliminary data.</text>
</comment>
<reference evidence="1" key="1">
    <citation type="submission" date="2020-04" db="EMBL/GenBank/DDBJ databases">
        <authorList>
            <person name="Alioto T."/>
            <person name="Alioto T."/>
            <person name="Gomez Garrido J."/>
        </authorList>
    </citation>
    <scope>NUCLEOTIDE SEQUENCE</scope>
    <source>
        <strain evidence="1">A484AB</strain>
    </source>
</reference>
<accession>A0A7D9EYT0</accession>